<evidence type="ECO:0000313" key="2">
    <source>
        <dbReference type="EMBL" id="GBN37519.1"/>
    </source>
</evidence>
<dbReference type="EMBL" id="BGPR01209112">
    <property type="protein sequence ID" value="GBN37436.1"/>
    <property type="molecule type" value="Genomic_DNA"/>
</dbReference>
<evidence type="ECO:0000313" key="1">
    <source>
        <dbReference type="EMBL" id="GBN37436.1"/>
    </source>
</evidence>
<gene>
    <name evidence="1" type="ORF">AVEN_18978_1</name>
    <name evidence="2" type="ORF">AVEN_198127_1</name>
</gene>
<protein>
    <submittedName>
        <fullName evidence="2">Uncharacterized protein</fullName>
    </submittedName>
</protein>
<organism evidence="2 3">
    <name type="scientific">Araneus ventricosus</name>
    <name type="common">Orbweaver spider</name>
    <name type="synonym">Epeira ventricosa</name>
    <dbReference type="NCBI Taxonomy" id="182803"/>
    <lineage>
        <taxon>Eukaryota</taxon>
        <taxon>Metazoa</taxon>
        <taxon>Ecdysozoa</taxon>
        <taxon>Arthropoda</taxon>
        <taxon>Chelicerata</taxon>
        <taxon>Arachnida</taxon>
        <taxon>Araneae</taxon>
        <taxon>Araneomorphae</taxon>
        <taxon>Entelegynae</taxon>
        <taxon>Araneoidea</taxon>
        <taxon>Araneidae</taxon>
        <taxon>Araneus</taxon>
    </lineage>
</organism>
<name>A0A4Y2NFS9_ARAVE</name>
<dbReference type="OrthoDB" id="8380926at2759"/>
<dbReference type="AlphaFoldDB" id="A0A4Y2NFS9"/>
<proteinExistence type="predicted"/>
<dbReference type="EMBL" id="BGPR01209150">
    <property type="protein sequence ID" value="GBN37519.1"/>
    <property type="molecule type" value="Genomic_DNA"/>
</dbReference>
<evidence type="ECO:0000313" key="3">
    <source>
        <dbReference type="Proteomes" id="UP000499080"/>
    </source>
</evidence>
<accession>A0A4Y2NFS9</accession>
<sequence length="137" mass="16278">MEKQLKCVLLLSLEEMALRRVVVLLWSDPDILDSISKLPIQWCYNDRIKKPWRETIVDKVKDKVSKLELPKSLTKRMIDIVHPIGVEIRRWKEIHQDRFSILLEDINLPVWVKLCWTTAGTIDDKKKQRKHSYVAMC</sequence>
<reference evidence="2 3" key="1">
    <citation type="journal article" date="2019" name="Sci. Rep.">
        <title>Orb-weaving spider Araneus ventricosus genome elucidates the spidroin gene catalogue.</title>
        <authorList>
            <person name="Kono N."/>
            <person name="Nakamura H."/>
            <person name="Ohtoshi R."/>
            <person name="Moran D.A.P."/>
            <person name="Shinohara A."/>
            <person name="Yoshida Y."/>
            <person name="Fujiwara M."/>
            <person name="Mori M."/>
            <person name="Tomita M."/>
            <person name="Arakawa K."/>
        </authorList>
    </citation>
    <scope>NUCLEOTIDE SEQUENCE [LARGE SCALE GENOMIC DNA]</scope>
</reference>
<keyword evidence="3" id="KW-1185">Reference proteome</keyword>
<dbReference type="Proteomes" id="UP000499080">
    <property type="component" value="Unassembled WGS sequence"/>
</dbReference>
<comment type="caution">
    <text evidence="2">The sequence shown here is derived from an EMBL/GenBank/DDBJ whole genome shotgun (WGS) entry which is preliminary data.</text>
</comment>